<accession>A0A1S3IEU1</accession>
<organism evidence="2 3">
    <name type="scientific">Lingula anatina</name>
    <name type="common">Brachiopod</name>
    <name type="synonym">Lingula unguis</name>
    <dbReference type="NCBI Taxonomy" id="7574"/>
    <lineage>
        <taxon>Eukaryota</taxon>
        <taxon>Metazoa</taxon>
        <taxon>Spiralia</taxon>
        <taxon>Lophotrochozoa</taxon>
        <taxon>Brachiopoda</taxon>
        <taxon>Linguliformea</taxon>
        <taxon>Lingulata</taxon>
        <taxon>Lingulida</taxon>
        <taxon>Linguloidea</taxon>
        <taxon>Lingulidae</taxon>
        <taxon>Lingula</taxon>
    </lineage>
</organism>
<gene>
    <name evidence="3" type="primary">LOC106163056</name>
</gene>
<evidence type="ECO:0000313" key="2">
    <source>
        <dbReference type="Proteomes" id="UP000085678"/>
    </source>
</evidence>
<reference evidence="3" key="1">
    <citation type="submission" date="2025-08" db="UniProtKB">
        <authorList>
            <consortium name="RefSeq"/>
        </authorList>
    </citation>
    <scope>IDENTIFICATION</scope>
    <source>
        <tissue evidence="3">Gonads</tissue>
    </source>
</reference>
<evidence type="ECO:0000256" key="1">
    <source>
        <dbReference type="SAM" id="MobiDB-lite"/>
    </source>
</evidence>
<sequence length="287" mass="32488">MENLTNKFSRADVRYQSFRSSTRRQTDNVRPCYGTLPRKPLINSGSNREVINQCYGTLPRQQPINNNNNNNSGRQQGKIKSYPKIPPEWMNSAVQTGQEEGEGHMKSSPQKLEKNSNLGKALPPLPARQKRENPEGFNPQTLKDKLMARSRSPLVASVRTPQKENLECRKVYGTWGPSTFRCYGEIGSKSLPRYTDESYDADCDEEDIYASIDELNVSSDSASQVYSEIAETVKESDSMNLVGSRQSWPYSPRVPGDRCQACGFAVGEDRVSVQRFIYHTMCFKCME</sequence>
<dbReference type="InParanoid" id="A0A1S3IEU1"/>
<dbReference type="KEGG" id="lak:106163056"/>
<keyword evidence="2" id="KW-1185">Reference proteome</keyword>
<dbReference type="GeneID" id="106163056"/>
<protein>
    <submittedName>
        <fullName evidence="3">Uncharacterized protein LOC106163056</fullName>
    </submittedName>
</protein>
<dbReference type="RefSeq" id="XP_013395979.1">
    <property type="nucleotide sequence ID" value="XM_013540525.1"/>
</dbReference>
<proteinExistence type="predicted"/>
<dbReference type="AlphaFoldDB" id="A0A1S3IEU1"/>
<dbReference type="Proteomes" id="UP000085678">
    <property type="component" value="Unplaced"/>
</dbReference>
<feature type="compositionally biased region" description="Polar residues" evidence="1">
    <location>
        <begin position="107"/>
        <end position="118"/>
    </location>
</feature>
<feature type="region of interest" description="Disordered" evidence="1">
    <location>
        <begin position="58"/>
        <end position="140"/>
    </location>
</feature>
<name>A0A1S3IEU1_LINAN</name>
<evidence type="ECO:0000313" key="3">
    <source>
        <dbReference type="RefSeq" id="XP_013395979.1"/>
    </source>
</evidence>